<proteinExistence type="predicted"/>
<evidence type="ECO:0000313" key="1">
    <source>
        <dbReference type="EMBL" id="JAD24866.1"/>
    </source>
</evidence>
<name>A0A0A8YGD9_ARUDO</name>
<organism evidence="1">
    <name type="scientific">Arundo donax</name>
    <name type="common">Giant reed</name>
    <name type="synonym">Donax arundinaceus</name>
    <dbReference type="NCBI Taxonomy" id="35708"/>
    <lineage>
        <taxon>Eukaryota</taxon>
        <taxon>Viridiplantae</taxon>
        <taxon>Streptophyta</taxon>
        <taxon>Embryophyta</taxon>
        <taxon>Tracheophyta</taxon>
        <taxon>Spermatophyta</taxon>
        <taxon>Magnoliopsida</taxon>
        <taxon>Liliopsida</taxon>
        <taxon>Poales</taxon>
        <taxon>Poaceae</taxon>
        <taxon>PACMAD clade</taxon>
        <taxon>Arundinoideae</taxon>
        <taxon>Arundineae</taxon>
        <taxon>Arundo</taxon>
    </lineage>
</organism>
<dbReference type="EMBL" id="GBRH01273029">
    <property type="protein sequence ID" value="JAD24866.1"/>
    <property type="molecule type" value="Transcribed_RNA"/>
</dbReference>
<dbReference type="AlphaFoldDB" id="A0A0A8YGD9"/>
<reference evidence="1" key="2">
    <citation type="journal article" date="2015" name="Data Brief">
        <title>Shoot transcriptome of the giant reed, Arundo donax.</title>
        <authorList>
            <person name="Barrero R.A."/>
            <person name="Guerrero F.D."/>
            <person name="Moolhuijzen P."/>
            <person name="Goolsby J.A."/>
            <person name="Tidwell J."/>
            <person name="Bellgard S.E."/>
            <person name="Bellgard M.I."/>
        </authorList>
    </citation>
    <scope>NUCLEOTIDE SEQUENCE</scope>
    <source>
        <tissue evidence="1">Shoot tissue taken approximately 20 cm above the soil surface</tissue>
    </source>
</reference>
<sequence length="37" mass="3965">MLSPLIHTSPLPIPVRFNVTRSFPAGVGNVVLYQVSG</sequence>
<reference evidence="1" key="1">
    <citation type="submission" date="2014-09" db="EMBL/GenBank/DDBJ databases">
        <authorList>
            <person name="Magalhaes I.L.F."/>
            <person name="Oliveira U."/>
            <person name="Santos F.R."/>
            <person name="Vidigal T.H.D.A."/>
            <person name="Brescovit A.D."/>
            <person name="Santos A.J."/>
        </authorList>
    </citation>
    <scope>NUCLEOTIDE SEQUENCE</scope>
    <source>
        <tissue evidence="1">Shoot tissue taken approximately 20 cm above the soil surface</tissue>
    </source>
</reference>
<accession>A0A0A8YGD9</accession>
<protein>
    <submittedName>
        <fullName evidence="1">Uncharacterized protein</fullName>
    </submittedName>
</protein>